<reference evidence="2" key="1">
    <citation type="submission" date="2016-10" db="EMBL/GenBank/DDBJ databases">
        <authorList>
            <person name="Varghese N."/>
            <person name="Submissions S."/>
        </authorList>
    </citation>
    <scope>NUCLEOTIDE SEQUENCE [LARGE SCALE GENOMIC DNA]</scope>
    <source>
        <strain evidence="2">JCM 15604</strain>
    </source>
</reference>
<dbReference type="RefSeq" id="WP_241519872.1">
    <property type="nucleotide sequence ID" value="NZ_FOXK01000002.1"/>
</dbReference>
<evidence type="ECO:0000313" key="1">
    <source>
        <dbReference type="EMBL" id="SFP31515.1"/>
    </source>
</evidence>
<protein>
    <recommendedName>
        <fullName evidence="3">DUF2339 domain-containing protein</fullName>
    </recommendedName>
</protein>
<evidence type="ECO:0000313" key="2">
    <source>
        <dbReference type="Proteomes" id="UP000182025"/>
    </source>
</evidence>
<proteinExistence type="predicted"/>
<organism evidence="1 2">
    <name type="scientific">Ectopseudomonas toyotomiensis</name>
    <dbReference type="NCBI Taxonomy" id="554344"/>
    <lineage>
        <taxon>Bacteria</taxon>
        <taxon>Pseudomonadati</taxon>
        <taxon>Pseudomonadota</taxon>
        <taxon>Gammaproteobacteria</taxon>
        <taxon>Pseudomonadales</taxon>
        <taxon>Pseudomonadaceae</taxon>
        <taxon>Ectopseudomonas</taxon>
    </lineage>
</organism>
<gene>
    <name evidence="1" type="ORF">SAMN05216177_102235</name>
</gene>
<dbReference type="AlphaFoldDB" id="A0A1I5PBT3"/>
<name>A0A1I5PBT3_9GAMM</name>
<keyword evidence="2" id="KW-1185">Reference proteome</keyword>
<accession>A0A1I5PBT3</accession>
<evidence type="ECO:0008006" key="3">
    <source>
        <dbReference type="Google" id="ProtNLM"/>
    </source>
</evidence>
<dbReference type="EMBL" id="FOXK01000002">
    <property type="protein sequence ID" value="SFP31515.1"/>
    <property type="molecule type" value="Genomic_DNA"/>
</dbReference>
<sequence>MQWIFMLVGLVLGVGASESVTGALLGGLIGLSLGQALRLQGLETRNAQLTAQLKDFAERFERGTRAMHERLVKVEQGERSEPEPGPVPVPAEPVVDAAPDPLPDPVIAEQPEPELDWTLDPLPEIETPQPVEEPAALAAQVAHQPQPVPQCEGVRGMAQGGSGRKMPGKAGRARMARGVGGLIVPKRREAETGRFLGWWPDFASALASQP</sequence>
<dbReference type="Proteomes" id="UP000182025">
    <property type="component" value="Unassembled WGS sequence"/>
</dbReference>